<dbReference type="InterPro" id="IPR004089">
    <property type="entry name" value="MCPsignal_dom"/>
</dbReference>
<dbReference type="Pfam" id="PF17200">
    <property type="entry name" value="sCache_2"/>
    <property type="match status" value="1"/>
</dbReference>
<dbReference type="EMBL" id="AP014523">
    <property type="protein sequence ID" value="BAO97733.1"/>
    <property type="molecule type" value="Genomic_DNA"/>
</dbReference>
<feature type="transmembrane region" description="Helical" evidence="9">
    <location>
        <begin position="12"/>
        <end position="33"/>
    </location>
</feature>
<dbReference type="SMART" id="SM00304">
    <property type="entry name" value="HAMP"/>
    <property type="match status" value="1"/>
</dbReference>
<accession>A0A060PTY0</accession>
<dbReference type="PANTHER" id="PTHR32089">
    <property type="entry name" value="METHYL-ACCEPTING CHEMOTAXIS PROTEIN MCPB"/>
    <property type="match status" value="1"/>
</dbReference>
<sequence length="565" mass="62847">MMFASVFASLGTRIMFVVLAALLGLGGLFIGFVKVIQKDVLVQLMEHLETGQYKKREKTLAYMTKILEQGIHEYYKNFDNATARKMALDYFKRINDDKGMIYMVVVDKNGVVLFDPVNPKTVGQSGLDAQSVDGVYYVRGYLEAAKKGGGYTYYKMPKYDGGVPEKKFAYSHYDEVSQMVIAATSYYTDINTENKAIKEGVNKVFNENTTKLFLWILTATITLVVLTLIYAKLRIVKRIDELVLKINAFSHGDKDLRAKIDVGNRNDEISQVGRGINLFVENARLIMEEIKGISTSNKTSMDKLVQIAQETQKSMKDSSTTLNSVKNKATDVASMMNASIEQSQELRKRLIETQGLVKESKDAIGDLFSQIIESAHTEEELSSKVEQLSHNADDVKSILDIINDIADQTNLLALNAAIEAARAGEHGRGFAVVADEVRNLAGRTQKSLAEINSTIMVIVQEINDVSSQMNLNSQKMERLSDMSKSVQETYEKMSSNLNSVVRDSNQSMDDYAKSGRQIEAMVSDFVGVEKVASKTLADSSDILNIATHVSGTTMNLDKQVNLFKT</sequence>
<dbReference type="SUPFAM" id="SSF58104">
    <property type="entry name" value="Methyl-accepting chemotaxis protein (MCP) signaling domain"/>
    <property type="match status" value="1"/>
</dbReference>
<evidence type="ECO:0000256" key="8">
    <source>
        <dbReference type="PROSITE-ProRule" id="PRU00284"/>
    </source>
</evidence>
<evidence type="ECO:0000256" key="2">
    <source>
        <dbReference type="ARBA" id="ARBA00022475"/>
    </source>
</evidence>
<dbReference type="PANTHER" id="PTHR32089:SF114">
    <property type="entry name" value="METHYL-ACCEPTING CHEMOTAXIS PROTEIN MCPB"/>
    <property type="match status" value="1"/>
</dbReference>
<dbReference type="HOGENOM" id="CLU_000445_107_21_7"/>
<evidence type="ECO:0000256" key="9">
    <source>
        <dbReference type="SAM" id="Phobius"/>
    </source>
</evidence>
<protein>
    <submittedName>
        <fullName evidence="12">Methyl-accepting chemotaxis protein</fullName>
    </submittedName>
</protein>
<evidence type="ECO:0000313" key="12">
    <source>
        <dbReference type="EMBL" id="BAO97733.1"/>
    </source>
</evidence>
<name>A0A060PTY0_HELPX</name>
<keyword evidence="2" id="KW-1003">Cell membrane</keyword>
<feature type="domain" description="HAMP" evidence="11">
    <location>
        <begin position="233"/>
        <end position="288"/>
    </location>
</feature>
<evidence type="ECO:0000256" key="6">
    <source>
        <dbReference type="ARBA" id="ARBA00023224"/>
    </source>
</evidence>
<feature type="domain" description="Methyl-accepting transducer" evidence="10">
    <location>
        <begin position="286"/>
        <end position="533"/>
    </location>
</feature>
<reference evidence="12 13" key="1">
    <citation type="submission" date="2013-11" db="EMBL/GenBank/DDBJ databases">
        <title>Estimation of Helicobacter pylori bacteriophage ecology using H. pylori isolates.</title>
        <authorList>
            <person name="Uchiyama J."/>
            <person name="Takemura-Uchiyama I."/>
            <person name="Ujihara T."/>
            <person name="Matsuzaki S."/>
        </authorList>
    </citation>
    <scope>NUCLEOTIDE SEQUENCE [LARGE SCALE GENOMIC DNA]</scope>
    <source>
        <strain evidence="12 13">NY40</strain>
    </source>
</reference>
<evidence type="ECO:0000259" key="10">
    <source>
        <dbReference type="PROSITE" id="PS50111"/>
    </source>
</evidence>
<evidence type="ECO:0000256" key="3">
    <source>
        <dbReference type="ARBA" id="ARBA00022692"/>
    </source>
</evidence>
<comment type="subcellular location">
    <subcellularLocation>
        <location evidence="1">Cell membrane</location>
        <topology evidence="1">Multi-pass membrane protein</topology>
    </subcellularLocation>
</comment>
<dbReference type="Pfam" id="PF00672">
    <property type="entry name" value="HAMP"/>
    <property type="match status" value="1"/>
</dbReference>
<dbReference type="GO" id="GO:0005886">
    <property type="term" value="C:plasma membrane"/>
    <property type="evidence" value="ECO:0007669"/>
    <property type="project" value="UniProtKB-SubCell"/>
</dbReference>
<dbReference type="AlphaFoldDB" id="A0A060PTY0"/>
<dbReference type="Gene3D" id="3.30.450.20">
    <property type="entry name" value="PAS domain"/>
    <property type="match status" value="1"/>
</dbReference>
<dbReference type="Proteomes" id="UP000031662">
    <property type="component" value="Chromosome"/>
</dbReference>
<evidence type="ECO:0000256" key="4">
    <source>
        <dbReference type="ARBA" id="ARBA00022989"/>
    </source>
</evidence>
<dbReference type="GO" id="GO:0007165">
    <property type="term" value="P:signal transduction"/>
    <property type="evidence" value="ECO:0007669"/>
    <property type="project" value="UniProtKB-KW"/>
</dbReference>
<evidence type="ECO:0000256" key="7">
    <source>
        <dbReference type="ARBA" id="ARBA00029447"/>
    </source>
</evidence>
<dbReference type="RefSeq" id="WP_041050484.1">
    <property type="nucleotide sequence ID" value="NZ_AP014523.1"/>
</dbReference>
<dbReference type="SMART" id="SM01049">
    <property type="entry name" value="Cache_2"/>
    <property type="match status" value="1"/>
</dbReference>
<keyword evidence="5 9" id="KW-0472">Membrane</keyword>
<proteinExistence type="inferred from homology"/>
<dbReference type="InterPro" id="IPR003660">
    <property type="entry name" value="HAMP_dom"/>
</dbReference>
<organism evidence="12 13">
    <name type="scientific">Helicobacter pylori NY40</name>
    <dbReference type="NCBI Taxonomy" id="1426844"/>
    <lineage>
        <taxon>Bacteria</taxon>
        <taxon>Pseudomonadati</taxon>
        <taxon>Campylobacterota</taxon>
        <taxon>Epsilonproteobacteria</taxon>
        <taxon>Campylobacterales</taxon>
        <taxon>Helicobacteraceae</taxon>
        <taxon>Helicobacter</taxon>
    </lineage>
</organism>
<gene>
    <name evidence="12" type="ORF">NY40_0721</name>
</gene>
<feature type="transmembrane region" description="Helical" evidence="9">
    <location>
        <begin position="212"/>
        <end position="231"/>
    </location>
</feature>
<dbReference type="InterPro" id="IPR033480">
    <property type="entry name" value="sCache_2"/>
</dbReference>
<evidence type="ECO:0000313" key="13">
    <source>
        <dbReference type="Proteomes" id="UP000031662"/>
    </source>
</evidence>
<dbReference type="Gene3D" id="1.10.287.950">
    <property type="entry name" value="Methyl-accepting chemotaxis protein"/>
    <property type="match status" value="1"/>
</dbReference>
<evidence type="ECO:0000256" key="5">
    <source>
        <dbReference type="ARBA" id="ARBA00023136"/>
    </source>
</evidence>
<keyword evidence="3 9" id="KW-0812">Transmembrane</keyword>
<evidence type="ECO:0000256" key="1">
    <source>
        <dbReference type="ARBA" id="ARBA00004651"/>
    </source>
</evidence>
<dbReference type="Pfam" id="PF00015">
    <property type="entry name" value="MCPsignal"/>
    <property type="match status" value="1"/>
</dbReference>
<dbReference type="PROSITE" id="PS50885">
    <property type="entry name" value="HAMP"/>
    <property type="match status" value="1"/>
</dbReference>
<keyword evidence="4 9" id="KW-1133">Transmembrane helix</keyword>
<comment type="similarity">
    <text evidence="7">Belongs to the methyl-accepting chemotaxis (MCP) protein family.</text>
</comment>
<keyword evidence="6 8" id="KW-0807">Transducer</keyword>
<dbReference type="SMART" id="SM00283">
    <property type="entry name" value="MA"/>
    <property type="match status" value="1"/>
</dbReference>
<evidence type="ECO:0000259" key="11">
    <source>
        <dbReference type="PROSITE" id="PS50885"/>
    </source>
</evidence>
<dbReference type="PROSITE" id="PS50111">
    <property type="entry name" value="CHEMOTAXIS_TRANSDUC_2"/>
    <property type="match status" value="1"/>
</dbReference>